<keyword evidence="1" id="KW-0472">Membrane</keyword>
<gene>
    <name evidence="2" type="ORF">ENS64_18395</name>
</gene>
<organism evidence="2">
    <name type="scientific">Schlesneria paludicola</name>
    <dbReference type="NCBI Taxonomy" id="360056"/>
    <lineage>
        <taxon>Bacteria</taxon>
        <taxon>Pseudomonadati</taxon>
        <taxon>Planctomycetota</taxon>
        <taxon>Planctomycetia</taxon>
        <taxon>Planctomycetales</taxon>
        <taxon>Planctomycetaceae</taxon>
        <taxon>Schlesneria</taxon>
    </lineage>
</organism>
<sequence length="348" mass="38357">MASEFPNDAPQRLPGSDEDAAHALLDEQAAAELFAGLSGEERRRVADLQWLHGLLQQTLRHDAVERERRILRVCEAIRREALDQVQVATPPLRSRRWIASVLAAAALLAAVLVLRIPFVPPPTAMAAVETSLKEARSSPDRLYRIEAVIQPPVGSELRRVDAHLWVRGETHYVLQHDGLLGGLALGSNGREHWLVPPIGPVIVGNDPGVVQSRLLNSPLAVPFVQVTAILESLADRYELTLAPEQDLPAVDGQGTVRCAHVIGRKRAGSAARLPDIIELWTTRQTGTAYRVDARWHADAQLTGPREIRLQWTAMDGPLPSDWYDHAAHHAPDRTVMRRMGDDSLTNEG</sequence>
<evidence type="ECO:0000256" key="1">
    <source>
        <dbReference type="SAM" id="Phobius"/>
    </source>
</evidence>
<reference evidence="2" key="1">
    <citation type="journal article" date="2020" name="mSystems">
        <title>Genome- and Community-Level Interaction Insights into Carbon Utilization and Element Cycling Functions of Hydrothermarchaeota in Hydrothermal Sediment.</title>
        <authorList>
            <person name="Zhou Z."/>
            <person name="Liu Y."/>
            <person name="Xu W."/>
            <person name="Pan J."/>
            <person name="Luo Z.H."/>
            <person name="Li M."/>
        </authorList>
    </citation>
    <scope>NUCLEOTIDE SEQUENCE [LARGE SCALE GENOMIC DNA]</scope>
    <source>
        <strain evidence="2">SpSt-508</strain>
    </source>
</reference>
<proteinExistence type="predicted"/>
<dbReference type="AlphaFoldDB" id="A0A7C4LN26"/>
<feature type="transmembrane region" description="Helical" evidence="1">
    <location>
        <begin position="97"/>
        <end position="118"/>
    </location>
</feature>
<accession>A0A7C4LN26</accession>
<keyword evidence="1" id="KW-1133">Transmembrane helix</keyword>
<protein>
    <submittedName>
        <fullName evidence="2">Uncharacterized protein</fullName>
    </submittedName>
</protein>
<dbReference type="EMBL" id="DSVQ01000019">
    <property type="protein sequence ID" value="HGT41222.1"/>
    <property type="molecule type" value="Genomic_DNA"/>
</dbReference>
<comment type="caution">
    <text evidence="2">The sequence shown here is derived from an EMBL/GenBank/DDBJ whole genome shotgun (WGS) entry which is preliminary data.</text>
</comment>
<name>A0A7C4LN26_9PLAN</name>
<keyword evidence="1" id="KW-0812">Transmembrane</keyword>
<evidence type="ECO:0000313" key="2">
    <source>
        <dbReference type="EMBL" id="HGT41222.1"/>
    </source>
</evidence>